<organism evidence="8">
    <name type="scientific">Rhipicephalus microplus</name>
    <name type="common">Cattle tick</name>
    <name type="synonym">Boophilus microplus</name>
    <dbReference type="NCBI Taxonomy" id="6941"/>
    <lineage>
        <taxon>Eukaryota</taxon>
        <taxon>Metazoa</taxon>
        <taxon>Ecdysozoa</taxon>
        <taxon>Arthropoda</taxon>
        <taxon>Chelicerata</taxon>
        <taxon>Arachnida</taxon>
        <taxon>Acari</taxon>
        <taxon>Parasitiformes</taxon>
        <taxon>Ixodida</taxon>
        <taxon>Ixodoidea</taxon>
        <taxon>Ixodidae</taxon>
        <taxon>Rhipicephalinae</taxon>
        <taxon>Rhipicephalus</taxon>
        <taxon>Boophilus</taxon>
    </lineage>
</organism>
<reference evidence="8" key="1">
    <citation type="submission" date="2019-09" db="EMBL/GenBank/DDBJ databases">
        <title>Organ-specific transcriptomic study of the physiology of the cattle tick, Rhipicephalus microplus.</title>
        <authorList>
            <person name="Tirloni L."/>
            <person name="Braz G."/>
            <person name="Gandara A.C.P."/>
            <person name="Sabadin G.A."/>
            <person name="da Silva R.M."/>
            <person name="Guizzo M.G."/>
            <person name="Machado J.A."/>
            <person name="Costa E.P."/>
            <person name="Gomes H.F."/>
            <person name="Moraes J."/>
            <person name="Mota M.B.S."/>
            <person name="Mesquita R.D."/>
            <person name="Alvarenga P.H."/>
            <person name="Alves F."/>
            <person name="Seixas A."/>
            <person name="da Fonseca R.N."/>
            <person name="Fogaca A."/>
            <person name="Logullo C."/>
            <person name="Tanaka A."/>
            <person name="Daffre S."/>
            <person name="Termignoni C."/>
            <person name="Vaz I.S.Jr."/>
            <person name="Oliveira P.L."/>
            <person name="Ribeiro J.M."/>
        </authorList>
    </citation>
    <scope>NUCLEOTIDE SEQUENCE</scope>
    <source>
        <strain evidence="8">Porto Alegre</strain>
    </source>
</reference>
<dbReference type="GO" id="GO:0006302">
    <property type="term" value="P:double-strand break repair"/>
    <property type="evidence" value="ECO:0007669"/>
    <property type="project" value="TreeGrafter"/>
</dbReference>
<dbReference type="SMART" id="SM01343">
    <property type="entry name" value="FATC"/>
    <property type="match status" value="1"/>
</dbReference>
<dbReference type="GO" id="GO:0000723">
    <property type="term" value="P:telomere maintenance"/>
    <property type="evidence" value="ECO:0007669"/>
    <property type="project" value="TreeGrafter"/>
</dbReference>
<evidence type="ECO:0000256" key="4">
    <source>
        <dbReference type="ARBA" id="ARBA00022777"/>
    </source>
</evidence>
<dbReference type="GO" id="GO:0005634">
    <property type="term" value="C:nucleus"/>
    <property type="evidence" value="ECO:0007669"/>
    <property type="project" value="TreeGrafter"/>
</dbReference>
<dbReference type="PROSITE" id="PS50290">
    <property type="entry name" value="PI3_4_KINASE_3"/>
    <property type="match status" value="1"/>
</dbReference>
<evidence type="ECO:0000256" key="2">
    <source>
        <dbReference type="ARBA" id="ARBA00022679"/>
    </source>
</evidence>
<accession>A0A6M2CXS3</accession>
<evidence type="ECO:0000259" key="7">
    <source>
        <dbReference type="PROSITE" id="PS51190"/>
    </source>
</evidence>
<protein>
    <recommendedName>
        <fullName evidence="1">non-specific serine/threonine protein kinase</fullName>
        <ecNumber evidence="1">2.7.11.1</ecNumber>
    </recommendedName>
</protein>
<dbReference type="Pfam" id="PF00454">
    <property type="entry name" value="PI3_PI4_kinase"/>
    <property type="match status" value="1"/>
</dbReference>
<dbReference type="GO" id="GO:0008630">
    <property type="term" value="P:intrinsic apoptotic signaling pathway in response to DNA damage"/>
    <property type="evidence" value="ECO:0007669"/>
    <property type="project" value="TreeGrafter"/>
</dbReference>
<dbReference type="EC" id="2.7.11.1" evidence="1"/>
<dbReference type="Gene3D" id="1.10.1070.11">
    <property type="entry name" value="Phosphatidylinositol 3-/4-kinase, catalytic domain"/>
    <property type="match status" value="1"/>
</dbReference>
<proteinExistence type="predicted"/>
<feature type="domain" description="PI3K/PI4K catalytic" evidence="6">
    <location>
        <begin position="1"/>
        <end position="235"/>
    </location>
</feature>
<dbReference type="PROSITE" id="PS00916">
    <property type="entry name" value="PI3_4_KINASE_2"/>
    <property type="match status" value="1"/>
</dbReference>
<evidence type="ECO:0000256" key="1">
    <source>
        <dbReference type="ARBA" id="ARBA00012513"/>
    </source>
</evidence>
<dbReference type="Pfam" id="PF02260">
    <property type="entry name" value="FATC"/>
    <property type="match status" value="1"/>
</dbReference>
<dbReference type="GO" id="GO:0004674">
    <property type="term" value="F:protein serine/threonine kinase activity"/>
    <property type="evidence" value="ECO:0007669"/>
    <property type="project" value="UniProtKB-EC"/>
</dbReference>
<dbReference type="InterPro" id="IPR050517">
    <property type="entry name" value="DDR_Repair_Kinase"/>
</dbReference>
<name>A0A6M2CXS3_RHIMP</name>
<evidence type="ECO:0000256" key="5">
    <source>
        <dbReference type="ARBA" id="ARBA00022840"/>
    </source>
</evidence>
<dbReference type="AlphaFoldDB" id="A0A6M2CXS3"/>
<dbReference type="PANTHER" id="PTHR11139">
    <property type="entry name" value="ATAXIA TELANGIECTASIA MUTATED ATM -RELATED"/>
    <property type="match status" value="1"/>
</dbReference>
<keyword evidence="3" id="KW-0547">Nucleotide-binding</keyword>
<dbReference type="InterPro" id="IPR000403">
    <property type="entry name" value="PI3/4_kinase_cat_dom"/>
</dbReference>
<dbReference type="SUPFAM" id="SSF56112">
    <property type="entry name" value="Protein kinase-like (PK-like)"/>
    <property type="match status" value="1"/>
</dbReference>
<dbReference type="EMBL" id="GHWJ01005835">
    <property type="protein sequence ID" value="NOV38572.1"/>
    <property type="molecule type" value="Transcribed_RNA"/>
</dbReference>
<dbReference type="InterPro" id="IPR036940">
    <property type="entry name" value="PI3/4_kinase_cat_sf"/>
</dbReference>
<dbReference type="SMART" id="SM00146">
    <property type="entry name" value="PI3Kc"/>
    <property type="match status" value="1"/>
</dbReference>
<keyword evidence="2" id="KW-0808">Transferase</keyword>
<keyword evidence="5" id="KW-0067">ATP-binding</keyword>
<evidence type="ECO:0000259" key="6">
    <source>
        <dbReference type="PROSITE" id="PS50290"/>
    </source>
</evidence>
<dbReference type="PANTHER" id="PTHR11139:SF68">
    <property type="entry name" value="DNA-DEPENDENT PROTEIN KINASE CATALYTIC SUBUNIT"/>
    <property type="match status" value="1"/>
</dbReference>
<dbReference type="InterPro" id="IPR011009">
    <property type="entry name" value="Kinase-like_dom_sf"/>
</dbReference>
<sequence length="314" mass="35535">MVMEEFLRQGLTTEEQDDINKVPSSYKLHSVDDYMKAYETQSCSKAATSRYLSCLRPASKLALRKALLSLSSCPEAFFALRSRFISSHATISIAQWVLGIGDRHLGNFLVGTKTGLEIGIDFGYAFGVATQFLPVPELMPFRLTPMYMALVEPFEKGGTMACSMHYTLQALRSGSRSLLDMMDVFVQEPTIDWLRFAKRQSQLDKERKDEKKGQATAALDWYPRQKVDIVRQKLEGHHPSYILRDELKLGKGNNSYFASMEAVCLGASGPHGEFRRQFSGMDKLTPQQQVECLIEQATDPAILGLTWRGWQPWR</sequence>
<evidence type="ECO:0000256" key="3">
    <source>
        <dbReference type="ARBA" id="ARBA00022741"/>
    </source>
</evidence>
<dbReference type="InterPro" id="IPR018936">
    <property type="entry name" value="PI3/4_kinase_CS"/>
</dbReference>
<dbReference type="PROSITE" id="PS51190">
    <property type="entry name" value="FATC"/>
    <property type="match status" value="1"/>
</dbReference>
<feature type="domain" description="FATC" evidence="7">
    <location>
        <begin position="282"/>
        <end position="314"/>
    </location>
</feature>
<dbReference type="InterPro" id="IPR003152">
    <property type="entry name" value="FATC_dom"/>
</dbReference>
<dbReference type="GO" id="GO:0005524">
    <property type="term" value="F:ATP binding"/>
    <property type="evidence" value="ECO:0007669"/>
    <property type="project" value="UniProtKB-KW"/>
</dbReference>
<evidence type="ECO:0000313" key="8">
    <source>
        <dbReference type="EMBL" id="NOV38572.1"/>
    </source>
</evidence>
<keyword evidence="4 8" id="KW-0418">Kinase</keyword>
<dbReference type="VEuPathDB" id="VectorBase:LOC119180381"/>
<dbReference type="OrthoDB" id="431717at2759"/>